<dbReference type="EMBL" id="AOMF01000175">
    <property type="protein sequence ID" value="EMA49279.1"/>
    <property type="molecule type" value="Genomic_DNA"/>
</dbReference>
<gene>
    <name evidence="2" type="ORF">C451_19436</name>
</gene>
<feature type="compositionally biased region" description="Polar residues" evidence="1">
    <location>
        <begin position="74"/>
        <end position="89"/>
    </location>
</feature>
<name>M0MWR4_9EURY</name>
<comment type="caution">
    <text evidence="2">The sequence shown here is derived from an EMBL/GenBank/DDBJ whole genome shotgun (WGS) entry which is preliminary data.</text>
</comment>
<accession>M0MWR4</accession>
<dbReference type="RefSeq" id="WP_007743195.1">
    <property type="nucleotide sequence ID" value="NZ_AOMF01000175.1"/>
</dbReference>
<evidence type="ECO:0000313" key="3">
    <source>
        <dbReference type="Proteomes" id="UP000011680"/>
    </source>
</evidence>
<proteinExistence type="predicted"/>
<keyword evidence="3" id="KW-1185">Reference proteome</keyword>
<dbReference type="Proteomes" id="UP000011680">
    <property type="component" value="Unassembled WGS sequence"/>
</dbReference>
<evidence type="ECO:0000313" key="2">
    <source>
        <dbReference type="EMBL" id="EMA49279.1"/>
    </source>
</evidence>
<feature type="region of interest" description="Disordered" evidence="1">
    <location>
        <begin position="70"/>
        <end position="89"/>
    </location>
</feature>
<organism evidence="2 3">
    <name type="scientific">Halococcus thailandensis JCM 13552</name>
    <dbReference type="NCBI Taxonomy" id="1227457"/>
    <lineage>
        <taxon>Archaea</taxon>
        <taxon>Methanobacteriati</taxon>
        <taxon>Methanobacteriota</taxon>
        <taxon>Stenosarchaea group</taxon>
        <taxon>Halobacteria</taxon>
        <taxon>Halobacteriales</taxon>
        <taxon>Halococcaceae</taxon>
        <taxon>Halococcus</taxon>
    </lineage>
</organism>
<reference evidence="2 3" key="1">
    <citation type="journal article" date="2014" name="PLoS Genet.">
        <title>Phylogenetically driven sequencing of extremely halophilic archaea reveals strategies for static and dynamic osmo-response.</title>
        <authorList>
            <person name="Becker E.A."/>
            <person name="Seitzer P.M."/>
            <person name="Tritt A."/>
            <person name="Larsen D."/>
            <person name="Krusor M."/>
            <person name="Yao A.I."/>
            <person name="Wu D."/>
            <person name="Madern D."/>
            <person name="Eisen J.A."/>
            <person name="Darling A.E."/>
            <person name="Facciotti M.T."/>
        </authorList>
    </citation>
    <scope>NUCLEOTIDE SEQUENCE [LARGE SCALE GENOMIC DNA]</scope>
    <source>
        <strain evidence="2 3">JCM 13552</strain>
    </source>
</reference>
<sequence length="89" mass="10301">LRTVAEQRHQPESAEGTLFHDVKVNIDFAEWSREDIQSLKERINDEGIQSLNREEQRFVLERVGDDVLSDALDAQTNPPDPQSRTTEWP</sequence>
<evidence type="ECO:0000256" key="1">
    <source>
        <dbReference type="SAM" id="MobiDB-lite"/>
    </source>
</evidence>
<protein>
    <submittedName>
        <fullName evidence="2">Uncharacterized protein</fullName>
    </submittedName>
</protein>
<dbReference type="AlphaFoldDB" id="M0MWR4"/>
<feature type="non-terminal residue" evidence="2">
    <location>
        <position position="1"/>
    </location>
</feature>